<dbReference type="Proteomes" id="UP000196074">
    <property type="component" value="Unassembled WGS sequence"/>
</dbReference>
<comment type="caution">
    <text evidence="3">The sequence shown here is derived from an EMBL/GenBank/DDBJ whole genome shotgun (WGS) entry which is preliminary data.</text>
</comment>
<evidence type="ECO:0000313" key="2">
    <source>
        <dbReference type="EMBL" id="MDZ5596770.1"/>
    </source>
</evidence>
<dbReference type="AlphaFoldDB" id="A0A1Y4QYN7"/>
<dbReference type="Gene3D" id="3.40.50.10190">
    <property type="entry name" value="BRCT domain"/>
    <property type="match status" value="1"/>
</dbReference>
<dbReference type="GeneID" id="60871920"/>
<evidence type="ECO:0000313" key="4">
    <source>
        <dbReference type="Proteomes" id="UP000196074"/>
    </source>
</evidence>
<gene>
    <name evidence="3" type="ORF">B5E88_05690</name>
    <name evidence="2" type="ORF">U1294_00745</name>
</gene>
<name>A0A1Y4QYN7_9ENTE</name>
<evidence type="ECO:0000313" key="3">
    <source>
        <dbReference type="EMBL" id="OUQ10455.1"/>
    </source>
</evidence>
<dbReference type="EMBL" id="JAXOGL010000001">
    <property type="protein sequence ID" value="MDZ5596770.1"/>
    <property type="molecule type" value="Genomic_DNA"/>
</dbReference>
<dbReference type="SUPFAM" id="SSF52113">
    <property type="entry name" value="BRCT domain"/>
    <property type="match status" value="1"/>
</dbReference>
<accession>A0A1Y4QYN7</accession>
<feature type="domain" description="BRCT" evidence="1">
    <location>
        <begin position="1"/>
        <end position="73"/>
    </location>
</feature>
<organism evidence="3 4">
    <name type="scientific">Enterococcus cecorum</name>
    <dbReference type="NCBI Taxonomy" id="44008"/>
    <lineage>
        <taxon>Bacteria</taxon>
        <taxon>Bacillati</taxon>
        <taxon>Bacillota</taxon>
        <taxon>Bacilli</taxon>
        <taxon>Lactobacillales</taxon>
        <taxon>Enterococcaceae</taxon>
        <taxon>Enterococcus</taxon>
    </lineage>
</organism>
<sequence length="99" mass="11474">MNEVFVFTGTLDCFTRKQAQQLVLALGSRVQQSVTKETTYLVAGKQPVTLFDFGESLKRKQALKKQVKIISEETFLRLCIEQLSKYQKIESERKFTHDK</sequence>
<dbReference type="Pfam" id="PF00533">
    <property type="entry name" value="BRCT"/>
    <property type="match status" value="1"/>
</dbReference>
<dbReference type="CDD" id="cd17748">
    <property type="entry name" value="BRCT_DNA_ligase_like"/>
    <property type="match status" value="1"/>
</dbReference>
<dbReference type="EMBL" id="NFLC01000009">
    <property type="protein sequence ID" value="OUQ10455.1"/>
    <property type="molecule type" value="Genomic_DNA"/>
</dbReference>
<proteinExistence type="predicted"/>
<dbReference type="Proteomes" id="UP001290582">
    <property type="component" value="Unassembled WGS sequence"/>
</dbReference>
<evidence type="ECO:0000259" key="1">
    <source>
        <dbReference type="PROSITE" id="PS50172"/>
    </source>
</evidence>
<protein>
    <submittedName>
        <fullName evidence="2">BRCT domain-containing protein</fullName>
    </submittedName>
</protein>
<dbReference type="RefSeq" id="WP_010709765.1">
    <property type="nucleotide sequence ID" value="NZ_AP035890.1"/>
</dbReference>
<reference evidence="2" key="3">
    <citation type="submission" date="2023-12" db="EMBL/GenBank/DDBJ databases">
        <title>Molecular genomic analyses of Enterococcus cecorum from sepsis oubreaks in broilers.</title>
        <authorList>
            <person name="Rhoads D."/>
            <person name="Alrubaye A."/>
        </authorList>
    </citation>
    <scope>NUCLEOTIDE SEQUENCE</scope>
    <source>
        <strain evidence="2">1755</strain>
    </source>
</reference>
<dbReference type="PROSITE" id="PS50172">
    <property type="entry name" value="BRCT"/>
    <property type="match status" value="1"/>
</dbReference>
<dbReference type="InterPro" id="IPR036420">
    <property type="entry name" value="BRCT_dom_sf"/>
</dbReference>
<dbReference type="InterPro" id="IPR001357">
    <property type="entry name" value="BRCT_dom"/>
</dbReference>
<reference evidence="4" key="1">
    <citation type="submission" date="2017-04" db="EMBL/GenBank/DDBJ databases">
        <title>Function of individual gut microbiota members based on whole genome sequencing of pure cultures obtained from chicken caecum.</title>
        <authorList>
            <person name="Medvecky M."/>
            <person name="Cejkova D."/>
            <person name="Polansky O."/>
            <person name="Karasova D."/>
            <person name="Kubasova T."/>
            <person name="Cizek A."/>
            <person name="Rychlik I."/>
        </authorList>
    </citation>
    <scope>NUCLEOTIDE SEQUENCE [LARGE SCALE GENOMIC DNA]</scope>
    <source>
        <strain evidence="4">An144</strain>
    </source>
</reference>
<reference evidence="3" key="2">
    <citation type="journal article" date="2018" name="BMC Genomics">
        <title>Whole genome sequencing and function prediction of 133 gut anaerobes isolated from chicken caecum in pure cultures.</title>
        <authorList>
            <person name="Medvecky M."/>
            <person name="Cejkova D."/>
            <person name="Polansky O."/>
            <person name="Karasova D."/>
            <person name="Kubasova T."/>
            <person name="Cizek A."/>
            <person name="Rychlik I."/>
        </authorList>
    </citation>
    <scope>NUCLEOTIDE SEQUENCE</scope>
    <source>
        <strain evidence="3">An144</strain>
    </source>
</reference>